<dbReference type="AlphaFoldDB" id="A0A9P7AMS1"/>
<feature type="region of interest" description="Disordered" evidence="1">
    <location>
        <begin position="132"/>
        <end position="157"/>
    </location>
</feature>
<evidence type="ECO:0000313" key="2">
    <source>
        <dbReference type="EMBL" id="KAG1792599.1"/>
    </source>
</evidence>
<protein>
    <submittedName>
        <fullName evidence="2">Uncharacterized protein</fullName>
    </submittedName>
</protein>
<reference evidence="2" key="1">
    <citation type="journal article" date="2020" name="New Phytol.">
        <title>Comparative genomics reveals dynamic genome evolution in host specialist ectomycorrhizal fungi.</title>
        <authorList>
            <person name="Lofgren L.A."/>
            <person name="Nguyen N.H."/>
            <person name="Vilgalys R."/>
            <person name="Ruytinx J."/>
            <person name="Liao H.L."/>
            <person name="Branco S."/>
            <person name="Kuo A."/>
            <person name="LaButti K."/>
            <person name="Lipzen A."/>
            <person name="Andreopoulos W."/>
            <person name="Pangilinan J."/>
            <person name="Riley R."/>
            <person name="Hundley H."/>
            <person name="Na H."/>
            <person name="Barry K."/>
            <person name="Grigoriev I.V."/>
            <person name="Stajich J.E."/>
            <person name="Kennedy P.G."/>
        </authorList>
    </citation>
    <scope>NUCLEOTIDE SEQUENCE</scope>
    <source>
        <strain evidence="2">S12</strain>
    </source>
</reference>
<dbReference type="RefSeq" id="XP_041159178.1">
    <property type="nucleotide sequence ID" value="XM_041298008.1"/>
</dbReference>
<dbReference type="OrthoDB" id="2693259at2759"/>
<accession>A0A9P7AMS1</accession>
<evidence type="ECO:0000313" key="3">
    <source>
        <dbReference type="Proteomes" id="UP000719766"/>
    </source>
</evidence>
<organism evidence="2 3">
    <name type="scientific">Suillus plorans</name>
    <dbReference type="NCBI Taxonomy" id="116603"/>
    <lineage>
        <taxon>Eukaryota</taxon>
        <taxon>Fungi</taxon>
        <taxon>Dikarya</taxon>
        <taxon>Basidiomycota</taxon>
        <taxon>Agaricomycotina</taxon>
        <taxon>Agaricomycetes</taxon>
        <taxon>Agaricomycetidae</taxon>
        <taxon>Boletales</taxon>
        <taxon>Suillineae</taxon>
        <taxon>Suillaceae</taxon>
        <taxon>Suillus</taxon>
    </lineage>
</organism>
<sequence length="157" mass="17773">EKERLDAEKKKPKMNGFDKTSSIGDFLTPRPAQYVIQKLTNFEFVELWYFSPDGCKEALRSSHSIAENDLSIMMIDDQLTLRPSSALKASKAALADHKLLFSNFLREKNLFLVQISKAEWCHIPHCGPTSDDVPTPHPDLQTSCPYLQTQSSIHPDP</sequence>
<comment type="caution">
    <text evidence="2">The sequence shown here is derived from an EMBL/GenBank/DDBJ whole genome shotgun (WGS) entry which is preliminary data.</text>
</comment>
<feature type="non-terminal residue" evidence="2">
    <location>
        <position position="1"/>
    </location>
</feature>
<proteinExistence type="predicted"/>
<keyword evidence="3" id="KW-1185">Reference proteome</keyword>
<feature type="compositionally biased region" description="Polar residues" evidence="1">
    <location>
        <begin position="140"/>
        <end position="157"/>
    </location>
</feature>
<dbReference type="GeneID" id="64591772"/>
<gene>
    <name evidence="2" type="ORF">HD556DRAFT_1238950</name>
</gene>
<dbReference type="Proteomes" id="UP000719766">
    <property type="component" value="Unassembled WGS sequence"/>
</dbReference>
<name>A0A9P7AMS1_9AGAM</name>
<evidence type="ECO:0000256" key="1">
    <source>
        <dbReference type="SAM" id="MobiDB-lite"/>
    </source>
</evidence>
<dbReference type="EMBL" id="JABBWE010000035">
    <property type="protein sequence ID" value="KAG1792599.1"/>
    <property type="molecule type" value="Genomic_DNA"/>
</dbReference>